<dbReference type="EMBL" id="CAJNOK010019433">
    <property type="protein sequence ID" value="CAF1299386.1"/>
    <property type="molecule type" value="Genomic_DNA"/>
</dbReference>
<evidence type="ECO:0000313" key="2">
    <source>
        <dbReference type="EMBL" id="CAF1299386.1"/>
    </source>
</evidence>
<evidence type="ECO:0000256" key="1">
    <source>
        <dbReference type="SAM" id="MobiDB-lite"/>
    </source>
</evidence>
<protein>
    <submittedName>
        <fullName evidence="3">Uncharacterized protein</fullName>
    </submittedName>
</protein>
<evidence type="ECO:0000313" key="3">
    <source>
        <dbReference type="EMBL" id="CAF4105280.1"/>
    </source>
</evidence>
<dbReference type="Proteomes" id="UP000682733">
    <property type="component" value="Unassembled WGS sequence"/>
</dbReference>
<proteinExistence type="predicted"/>
<feature type="region of interest" description="Disordered" evidence="1">
    <location>
        <begin position="38"/>
        <end position="95"/>
    </location>
</feature>
<accession>A0A8S2QL93</accession>
<dbReference type="EMBL" id="CAJOBA010041008">
    <property type="protein sequence ID" value="CAF4105280.1"/>
    <property type="molecule type" value="Genomic_DNA"/>
</dbReference>
<gene>
    <name evidence="2" type="ORF">OVA965_LOCUS28459</name>
    <name evidence="3" type="ORF">TMI583_LOCUS29212</name>
</gene>
<evidence type="ECO:0000313" key="4">
    <source>
        <dbReference type="Proteomes" id="UP000682733"/>
    </source>
</evidence>
<feature type="compositionally biased region" description="Polar residues" evidence="1">
    <location>
        <begin position="68"/>
        <end position="77"/>
    </location>
</feature>
<comment type="caution">
    <text evidence="3">The sequence shown here is derived from an EMBL/GenBank/DDBJ whole genome shotgun (WGS) entry which is preliminary data.</text>
</comment>
<dbReference type="Proteomes" id="UP000677228">
    <property type="component" value="Unassembled WGS sequence"/>
</dbReference>
<reference evidence="3" key="1">
    <citation type="submission" date="2021-02" db="EMBL/GenBank/DDBJ databases">
        <authorList>
            <person name="Nowell W R."/>
        </authorList>
    </citation>
    <scope>NUCLEOTIDE SEQUENCE</scope>
</reference>
<sequence>TNLGANINVSELTWEQKEQVLRELFIRMNTSQKAKLEENLSESNSNGEHIPNDGRTVFITQRDDGKTQSDSTSNYSSVPKFPPISSALVPEQLVS</sequence>
<dbReference type="AlphaFoldDB" id="A0A8S2QL93"/>
<name>A0A8S2QL93_9BILA</name>
<organism evidence="3 4">
    <name type="scientific">Didymodactylos carnosus</name>
    <dbReference type="NCBI Taxonomy" id="1234261"/>
    <lineage>
        <taxon>Eukaryota</taxon>
        <taxon>Metazoa</taxon>
        <taxon>Spiralia</taxon>
        <taxon>Gnathifera</taxon>
        <taxon>Rotifera</taxon>
        <taxon>Eurotatoria</taxon>
        <taxon>Bdelloidea</taxon>
        <taxon>Philodinida</taxon>
        <taxon>Philodinidae</taxon>
        <taxon>Didymodactylos</taxon>
    </lineage>
</organism>
<feature type="non-terminal residue" evidence="3">
    <location>
        <position position="95"/>
    </location>
</feature>